<evidence type="ECO:0000313" key="2">
    <source>
        <dbReference type="Proteomes" id="UP001732700"/>
    </source>
</evidence>
<proteinExistence type="predicted"/>
<organism evidence="1 2">
    <name type="scientific">Avena sativa</name>
    <name type="common">Oat</name>
    <dbReference type="NCBI Taxonomy" id="4498"/>
    <lineage>
        <taxon>Eukaryota</taxon>
        <taxon>Viridiplantae</taxon>
        <taxon>Streptophyta</taxon>
        <taxon>Embryophyta</taxon>
        <taxon>Tracheophyta</taxon>
        <taxon>Spermatophyta</taxon>
        <taxon>Magnoliopsida</taxon>
        <taxon>Liliopsida</taxon>
        <taxon>Poales</taxon>
        <taxon>Poaceae</taxon>
        <taxon>BOP clade</taxon>
        <taxon>Pooideae</taxon>
        <taxon>Poodae</taxon>
        <taxon>Poeae</taxon>
        <taxon>Poeae Chloroplast Group 1 (Aveneae type)</taxon>
        <taxon>Aveninae</taxon>
        <taxon>Avena</taxon>
    </lineage>
</organism>
<protein>
    <submittedName>
        <fullName evidence="1">Uncharacterized protein</fullName>
    </submittedName>
</protein>
<dbReference type="Proteomes" id="UP001732700">
    <property type="component" value="Chromosome 1D"/>
</dbReference>
<evidence type="ECO:0000313" key="1">
    <source>
        <dbReference type="EnsemblPlants" id="AVESA.00010b.r2.1DG0160430.1.CDS"/>
    </source>
</evidence>
<keyword evidence="2" id="KW-1185">Reference proteome</keyword>
<reference evidence="1" key="1">
    <citation type="submission" date="2021-05" db="EMBL/GenBank/DDBJ databases">
        <authorList>
            <person name="Scholz U."/>
            <person name="Mascher M."/>
            <person name="Fiebig A."/>
        </authorList>
    </citation>
    <scope>NUCLEOTIDE SEQUENCE [LARGE SCALE GENOMIC DNA]</scope>
</reference>
<dbReference type="EnsemblPlants" id="AVESA.00010b.r2.1DG0160430.1">
    <property type="protein sequence ID" value="AVESA.00010b.r2.1DG0160430.1.CDS"/>
    <property type="gene ID" value="AVESA.00010b.r2.1DG0160430"/>
</dbReference>
<reference evidence="1" key="2">
    <citation type="submission" date="2025-09" db="UniProtKB">
        <authorList>
            <consortium name="EnsemblPlants"/>
        </authorList>
    </citation>
    <scope>IDENTIFICATION</scope>
</reference>
<accession>A0ACD5U1E5</accession>
<sequence length="1012" mass="110026">MCRKRSVVELFAAVPRVAGGGEERRVRRKLDKGKLAAGVLAKKESKKDKAPPERKKGKSGNVKAVSLSISQLFQDAIQKRKLKNSHSKKRKNEEVSVLLSKKTINGSKKSVLSNQKVIKNNSEVQTILKKHLRTGEGAFLKNSDATCPSKSSLRSKHVTFSDADNMCELTASHPKDGTEQSQVLQASPQPSERDSSQVVADQHNTEGPHLVRQQIDAISEIVEEDSSSLSEKVGSTSAYHTVPLINSKEKTKPHNSMDLNHCIEISRRGNDNRLSSMSSAALSSQGLAQKFVDVDFPLQEGLYLGIGRQAEWMIPQGSSGPAGLALNTRPGHLMRIMLPPPSSSCYVASLKEASDRNRSTILQERLIANCHLTEHPSVLRSGNDMVSSVNTSTGSNKSTAAQTTDSVSACKNMPFSVGYMSLPLNSHGEFVRVQPGGTFNPDELLNRQSLGKDSLHPSTSPTFFTPNTCLDYSHLRINHQGQGPPFFTVANFGIQPDPYFTPKLPTTYSMDFRQRPSSERMEVHNYAIPSSNYSGSNQQESSGQCSCAQCLGHDNQLHKSLEMQSCFPRQNYEQNIQPAVDTTMRLMGTTVNLGTGSKQCGGLDNWVPCSSKQIRAEDHYFQGMHTQTFPQLFHGSVDLPSRFGISNGGRPPSEYVSCFSSAPAAAQGSVPCFSSVPAAEQGFSKSNHSQQHQLAVPNKVSGQPVSRYNEVGLGHQRPAVANQVQRVQSAANHLQPGAVDCRRTPSVAAMSYYDPWDKFKNFVETTPRLSQSSFFPRNSGNMAQRAPVSPGYSVRSTPALTTPTKFTSLRPLPPSMVSSHVYSSEGAQPNGSTHFHPPAPLLASQPGKVNAPGGAIFKDRSMKQAPTGSPNLESSKQMDKSFNRPAGKKPSIAVGKNRNLPPLSENRTDLCGSRPYGQPLYTPVRLSNEPDKNNLRAVNNDTPTRTAWTESVNSVGTGPVQLKSGAKHILQPCASASMDQEDSWPVHSVVPFEAENDSRTVVGGSSKKTDLC</sequence>
<name>A0ACD5U1E5_AVESA</name>